<evidence type="ECO:0000313" key="1">
    <source>
        <dbReference type="EMBL" id="QOI45246.1"/>
    </source>
</evidence>
<dbReference type="RefSeq" id="WP_000412898.1">
    <property type="nucleotide sequence ID" value="NZ_CP043890.1"/>
</dbReference>
<evidence type="ECO:0000313" key="2">
    <source>
        <dbReference type="Proteomes" id="UP000663124"/>
    </source>
</evidence>
<dbReference type="Proteomes" id="UP000663124">
    <property type="component" value="Plasmid p3"/>
</dbReference>
<geneLocation type="plasmid" evidence="1 2">
    <name>p3</name>
</geneLocation>
<dbReference type="EMBL" id="CP043890">
    <property type="protein sequence ID" value="QOI45246.1"/>
    <property type="molecule type" value="Genomic_DNA"/>
</dbReference>
<sequence length="193" mass="22035">MEKLDILVFDDLDPVAKYNFLCDKNLIHTSLNLSVDVKETAKLILMSLYAINKVLELEIKISGIYIGGDDSVSALLNKINIKLSNELVRESLIFLDMVKFIYRFTSALKFKIKNGTSKQLRINSWGRYFVESGLISVQNNNIYELMFSAFKSEFEVNRPLYLELVKLLKVDITNDSAKEILSINNGLNIKLLS</sequence>
<gene>
    <name evidence="1" type="ORF">Lepto782_24050</name>
</gene>
<protein>
    <submittedName>
        <fullName evidence="1">Uncharacterized protein</fullName>
    </submittedName>
</protein>
<dbReference type="AlphaFoldDB" id="A0AAQ0B0J8"/>
<organism evidence="1 2">
    <name type="scientific">Leptospira interrogans serovar Canicola</name>
    <dbReference type="NCBI Taxonomy" id="211880"/>
    <lineage>
        <taxon>Bacteria</taxon>
        <taxon>Pseudomonadati</taxon>
        <taxon>Spirochaetota</taxon>
        <taxon>Spirochaetia</taxon>
        <taxon>Leptospirales</taxon>
        <taxon>Leptospiraceae</taxon>
        <taxon>Leptospira</taxon>
    </lineage>
</organism>
<keyword evidence="1" id="KW-0614">Plasmid</keyword>
<reference evidence="1" key="1">
    <citation type="submission" date="2019-09" db="EMBL/GenBank/DDBJ databases">
        <title>Comparative Genomics of Leptospira interrogans Reveals Genome Plasticity - A Common Adaptive Strategy for Survival in Various Hosts.</title>
        <authorList>
            <person name="Ramli S.R."/>
            <person name="Bunk B."/>
            <person name="Goris M."/>
            <person name="Bhuju S."/>
            <person name="Jarek M."/>
            <person name="Sproer C."/>
            <person name="Mustakim S."/>
            <person name="Strommenger B."/>
            <person name="Pessler F."/>
        </authorList>
    </citation>
    <scope>NUCLEOTIDE SEQUENCE</scope>
    <source>
        <strain evidence="1">782</strain>
        <plasmid evidence="1">p3</plasmid>
    </source>
</reference>
<proteinExistence type="predicted"/>
<name>A0AAQ0B0J8_LEPIR</name>
<accession>A0AAQ0B0J8</accession>